<dbReference type="EMBL" id="QRVA01000009">
    <property type="protein sequence ID" value="RGS17044.1"/>
    <property type="molecule type" value="Genomic_DNA"/>
</dbReference>
<evidence type="ECO:0000313" key="2">
    <source>
        <dbReference type="Proteomes" id="UP000283872"/>
    </source>
</evidence>
<proteinExistence type="predicted"/>
<name>A0A3E5E7Q8_9BACT</name>
<accession>A0A3E5E7Q8</accession>
<reference evidence="1 2" key="1">
    <citation type="submission" date="2018-08" db="EMBL/GenBank/DDBJ databases">
        <title>A genome reference for cultivated species of the human gut microbiota.</title>
        <authorList>
            <person name="Zou Y."/>
            <person name="Xue W."/>
            <person name="Luo G."/>
        </authorList>
    </citation>
    <scope>NUCLEOTIDE SEQUENCE [LARGE SCALE GENOMIC DNA]</scope>
    <source>
        <strain evidence="1 2">AF24-12</strain>
    </source>
</reference>
<evidence type="ECO:0000313" key="1">
    <source>
        <dbReference type="EMBL" id="RGS17044.1"/>
    </source>
</evidence>
<gene>
    <name evidence="1" type="ORF">DWY11_05305</name>
</gene>
<protein>
    <submittedName>
        <fullName evidence="1">Uncharacterized protein</fullName>
    </submittedName>
</protein>
<dbReference type="AlphaFoldDB" id="A0A3E5E7Q8"/>
<sequence length="147" mass="17417">MKVILLPKNVWGCKGIDCYNNIPECYPHRAFFIECEMSIIPRKGEFIMLSDYEDMIFKQLYSQLSNSDSDLHLLLEEIRKEDNRTPSYLRNVKELEDKSLLHMVVYGDEHEEIFNEGLTDYRWLVEEVTYKIGYSGETVFVTISHTY</sequence>
<organism evidence="1 2">
    <name type="scientific">Segatella copri</name>
    <dbReference type="NCBI Taxonomy" id="165179"/>
    <lineage>
        <taxon>Bacteria</taxon>
        <taxon>Pseudomonadati</taxon>
        <taxon>Bacteroidota</taxon>
        <taxon>Bacteroidia</taxon>
        <taxon>Bacteroidales</taxon>
        <taxon>Prevotellaceae</taxon>
        <taxon>Segatella</taxon>
    </lineage>
</organism>
<comment type="caution">
    <text evidence="1">The sequence shown here is derived from an EMBL/GenBank/DDBJ whole genome shotgun (WGS) entry which is preliminary data.</text>
</comment>
<dbReference type="Proteomes" id="UP000283872">
    <property type="component" value="Unassembled WGS sequence"/>
</dbReference>